<evidence type="ECO:0000313" key="2">
    <source>
        <dbReference type="EMBL" id="GAA4744808.1"/>
    </source>
</evidence>
<reference evidence="3" key="1">
    <citation type="journal article" date="2019" name="Int. J. Syst. Evol. Microbiol.">
        <title>The Global Catalogue of Microorganisms (GCM) 10K type strain sequencing project: providing services to taxonomists for standard genome sequencing and annotation.</title>
        <authorList>
            <consortium name="The Broad Institute Genomics Platform"/>
            <consortium name="The Broad Institute Genome Sequencing Center for Infectious Disease"/>
            <person name="Wu L."/>
            <person name="Ma J."/>
        </authorList>
    </citation>
    <scope>NUCLEOTIDE SEQUENCE [LARGE SCALE GENOMIC DNA]</scope>
    <source>
        <strain evidence="3">JCM 18077</strain>
    </source>
</reference>
<comment type="caution">
    <text evidence="2">The sequence shown here is derived from an EMBL/GenBank/DDBJ whole genome shotgun (WGS) entry which is preliminary data.</text>
</comment>
<proteinExistence type="predicted"/>
<dbReference type="Proteomes" id="UP001500822">
    <property type="component" value="Unassembled WGS sequence"/>
</dbReference>
<evidence type="ECO:0000313" key="3">
    <source>
        <dbReference type="Proteomes" id="UP001500822"/>
    </source>
</evidence>
<evidence type="ECO:0000256" key="1">
    <source>
        <dbReference type="SAM" id="SignalP"/>
    </source>
</evidence>
<gene>
    <name evidence="2" type="ORF">GCM10023217_12250</name>
</gene>
<name>A0ABP8Z2L1_9ACTN</name>
<dbReference type="RefSeq" id="WP_345312804.1">
    <property type="nucleotide sequence ID" value="NZ_BAABIE010000004.1"/>
</dbReference>
<dbReference type="InterPro" id="IPR006311">
    <property type="entry name" value="TAT_signal"/>
</dbReference>
<keyword evidence="3" id="KW-1185">Reference proteome</keyword>
<keyword evidence="1" id="KW-0732">Signal</keyword>
<dbReference type="EMBL" id="BAABIE010000004">
    <property type="protein sequence ID" value="GAA4744808.1"/>
    <property type="molecule type" value="Genomic_DNA"/>
</dbReference>
<dbReference type="PROSITE" id="PS51318">
    <property type="entry name" value="TAT"/>
    <property type="match status" value="1"/>
</dbReference>
<feature type="chain" id="PRO_5045943251" evidence="1">
    <location>
        <begin position="40"/>
        <end position="263"/>
    </location>
</feature>
<accession>A0ABP8Z2L1</accession>
<feature type="signal peptide" evidence="1">
    <location>
        <begin position="1"/>
        <end position="39"/>
    </location>
</feature>
<organism evidence="2 3">
    <name type="scientific">Gordonia alkaliphila</name>
    <dbReference type="NCBI Taxonomy" id="1053547"/>
    <lineage>
        <taxon>Bacteria</taxon>
        <taxon>Bacillati</taxon>
        <taxon>Actinomycetota</taxon>
        <taxon>Actinomycetes</taxon>
        <taxon>Mycobacteriales</taxon>
        <taxon>Gordoniaceae</taxon>
        <taxon>Gordonia</taxon>
    </lineage>
</organism>
<protein>
    <submittedName>
        <fullName evidence="2">Uncharacterized protein</fullName>
    </submittedName>
</protein>
<sequence>MKKSPISRRLITTVAAASVVASGLVGVAAAPGVVGTANAAECKQSSSAKKTLIVDYAFQKSVQPEVGAGNIVKYSLSVSTSGVGNPYVQQVWDYPAQALRSVKPTVKIQAFTLLGGILGGGGVIGNMLEEHVVPEANVKKDGLGWTYSHTGYAVFAGKAFTAEFSYKLPSSVKAGTELTSFGAKFRATPNPPLGTVEFPNMTACTKVRMPNAGEAILGGLDAAGLGSAEGQLSSTGSLNDLLPGIIGGVIGGGGEEDKDKDAK</sequence>